<reference evidence="3" key="1">
    <citation type="submission" date="2025-08" db="UniProtKB">
        <authorList>
            <consortium name="Ensembl"/>
        </authorList>
    </citation>
    <scope>IDENTIFICATION</scope>
</reference>
<dbReference type="PANTHER" id="PTHR46599">
    <property type="entry name" value="PIGGYBAC TRANSPOSABLE ELEMENT-DERIVED PROTEIN 4"/>
    <property type="match status" value="1"/>
</dbReference>
<dbReference type="Pfam" id="PF13843">
    <property type="entry name" value="DDE_Tnp_1_7"/>
    <property type="match status" value="1"/>
</dbReference>
<dbReference type="AlphaFoldDB" id="A0A8C6UL23"/>
<dbReference type="PANTHER" id="PTHR46599:SF3">
    <property type="entry name" value="PIGGYBAC TRANSPOSABLE ELEMENT-DERIVED PROTEIN 4"/>
    <property type="match status" value="1"/>
</dbReference>
<sequence length="550" mass="63395">MSVHFQAINTDFTMDQTSPPEYAYNDDDDGDSDLDSQSGCENGSPPRRRLCAQSTRWNGIDDLDTAPKLQKFTPKRKPGHQLDPNGTYTPLDLFSLFVDYGAISILCNNINKQAVKSIDKGKKYNWIPVQETDIYKFLGLTFYFCLVKLPEIKDYWKQNTIFSQVFPPKVMARERYRTIYWNIDMSDSYDDPSNDKKKGMPQCDPLLSLRPLLDIITSACKMYYHPQRSLSIEKKMVATKAHIKVKATNKEFQLFVLSDSDNGYTVDFSIYAGTSQLSSNHGLQYDTVMSLLNPSYLGHGYHLYVDNFYTSPRLFKDLYDMNIGACGLFKGNRKDCPQTQNNALTKKEPRGTIRWIREGPLVFVKWMDSREVSICSTFHPAFAGETTMQHSKHNDGNWGSTAVTCPTPVIEYNKHMKCFDFSEHLIQYHTIHQKTSNWYRTLFFHFLDISATNAYLLHKELCRERKQNPMTHRGFVQELTAQLCGVTVSIPPSKAPEQHLPVPVSNQTEKSKRASYGRKGCIYCRNTLRKEQSTPWKCHLSCFFPYNFNQ</sequence>
<evidence type="ECO:0000259" key="2">
    <source>
        <dbReference type="Pfam" id="PF13843"/>
    </source>
</evidence>
<feature type="compositionally biased region" description="Polar residues" evidence="1">
    <location>
        <begin position="7"/>
        <end position="19"/>
    </location>
</feature>
<dbReference type="Proteomes" id="UP000694523">
    <property type="component" value="Unplaced"/>
</dbReference>
<proteinExistence type="predicted"/>
<keyword evidence="4" id="KW-1185">Reference proteome</keyword>
<evidence type="ECO:0000313" key="3">
    <source>
        <dbReference type="Ensembl" id="ENSNMLP00000035886.1"/>
    </source>
</evidence>
<protein>
    <recommendedName>
        <fullName evidence="2">PiggyBac transposable element-derived protein domain-containing protein</fullName>
    </recommendedName>
</protein>
<accession>A0A8C6UL23</accession>
<dbReference type="InterPro" id="IPR029526">
    <property type="entry name" value="PGBD"/>
</dbReference>
<dbReference type="Ensembl" id="ENSNMLT00000039975.1">
    <property type="protein sequence ID" value="ENSNMLP00000035886.1"/>
    <property type="gene ID" value="ENSNMLG00000022278.1"/>
</dbReference>
<reference evidence="3" key="2">
    <citation type="submission" date="2025-09" db="UniProtKB">
        <authorList>
            <consortium name="Ensembl"/>
        </authorList>
    </citation>
    <scope>IDENTIFICATION</scope>
</reference>
<feature type="compositionally biased region" description="Acidic residues" evidence="1">
    <location>
        <begin position="24"/>
        <end position="34"/>
    </location>
</feature>
<organism evidence="3 4">
    <name type="scientific">Neogobius melanostomus</name>
    <name type="common">round goby</name>
    <dbReference type="NCBI Taxonomy" id="47308"/>
    <lineage>
        <taxon>Eukaryota</taxon>
        <taxon>Metazoa</taxon>
        <taxon>Chordata</taxon>
        <taxon>Craniata</taxon>
        <taxon>Vertebrata</taxon>
        <taxon>Euteleostomi</taxon>
        <taxon>Actinopterygii</taxon>
        <taxon>Neopterygii</taxon>
        <taxon>Teleostei</taxon>
        <taxon>Neoteleostei</taxon>
        <taxon>Acanthomorphata</taxon>
        <taxon>Gobiaria</taxon>
        <taxon>Gobiiformes</taxon>
        <taxon>Gobioidei</taxon>
        <taxon>Gobiidae</taxon>
        <taxon>Benthophilinae</taxon>
        <taxon>Neogobiini</taxon>
        <taxon>Neogobius</taxon>
    </lineage>
</organism>
<feature type="region of interest" description="Disordered" evidence="1">
    <location>
        <begin position="1"/>
        <end position="48"/>
    </location>
</feature>
<evidence type="ECO:0000256" key="1">
    <source>
        <dbReference type="SAM" id="MobiDB-lite"/>
    </source>
</evidence>
<feature type="domain" description="PiggyBac transposable element-derived protein" evidence="2">
    <location>
        <begin position="89"/>
        <end position="455"/>
    </location>
</feature>
<name>A0A8C6UL23_9GOBI</name>
<evidence type="ECO:0000313" key="4">
    <source>
        <dbReference type="Proteomes" id="UP000694523"/>
    </source>
</evidence>